<protein>
    <submittedName>
        <fullName evidence="1">Uncharacterized protein</fullName>
    </submittedName>
</protein>
<accession>A0A1W5ZS56</accession>
<sequence>MKEFMKMFNLFDGKMPKDFLSETSPFPNKDFNMDQIQKFVQHSIEEALKPTHAAFPGSYKEKKEEKWSHCQRCQVKGIYQLSIKRER</sequence>
<gene>
    <name evidence="1" type="ORF">HM131_04350</name>
</gene>
<dbReference type="RefSeq" id="WP_085028325.1">
    <property type="nucleotide sequence ID" value="NZ_CP020772.1"/>
</dbReference>
<dbReference type="Proteomes" id="UP000192527">
    <property type="component" value="Chromosome"/>
</dbReference>
<name>A0A1W5ZS56_9BACI</name>
<keyword evidence="2" id="KW-1185">Reference proteome</keyword>
<dbReference type="STRING" id="402384.HM131_04350"/>
<dbReference type="KEGG" id="hmn:HM131_04350"/>
<evidence type="ECO:0000313" key="2">
    <source>
        <dbReference type="Proteomes" id="UP000192527"/>
    </source>
</evidence>
<dbReference type="EMBL" id="CP020772">
    <property type="protein sequence ID" value="ARI76113.1"/>
    <property type="molecule type" value="Genomic_DNA"/>
</dbReference>
<reference evidence="1 2" key="1">
    <citation type="submission" date="2017-04" db="EMBL/GenBank/DDBJ databases">
        <title>The whole genome sequencing and assembly of Halobacillus mangrovi strain.</title>
        <authorList>
            <person name="Lee S.-J."/>
            <person name="Park M.-K."/>
            <person name="Kim J.-Y."/>
            <person name="Lee Y.-J."/>
            <person name="Yi H."/>
            <person name="Bahn Y.-S."/>
            <person name="Kim J.F."/>
            <person name="Lee D.-W."/>
        </authorList>
    </citation>
    <scope>NUCLEOTIDE SEQUENCE [LARGE SCALE GENOMIC DNA]</scope>
    <source>
        <strain evidence="1 2">KTB 131</strain>
    </source>
</reference>
<dbReference type="AlphaFoldDB" id="A0A1W5ZS56"/>
<evidence type="ECO:0000313" key="1">
    <source>
        <dbReference type="EMBL" id="ARI76113.1"/>
    </source>
</evidence>
<proteinExistence type="predicted"/>
<organism evidence="1 2">
    <name type="scientific">Halobacillus mangrovi</name>
    <dbReference type="NCBI Taxonomy" id="402384"/>
    <lineage>
        <taxon>Bacteria</taxon>
        <taxon>Bacillati</taxon>
        <taxon>Bacillota</taxon>
        <taxon>Bacilli</taxon>
        <taxon>Bacillales</taxon>
        <taxon>Bacillaceae</taxon>
        <taxon>Halobacillus</taxon>
    </lineage>
</organism>
<dbReference type="OrthoDB" id="2691949at2"/>